<dbReference type="AlphaFoldDB" id="A0AA88KVN8"/>
<sequence>MNVYYYKQLGANNTTDNQPSPSRGLSVDLDEVVQQSTSMQDSGAKHEVVEDKEKNILFFGFNQLNSLFAVGTEQGFYVYSTQNLKERTKMLFNGGIGIVEMLFKSNIFALVGGGPRPAFNPDRVILWEDSQKKCISEILTGNKPIKAVKLQKNLLVVVLEDQVIVYDHDIKERGRDHTTENPNGLVAISPDTEHIVLAYPSVQIGMVAVNHLSSFPEQKVHILAHNSKIAQIALNRDGTRLATASEKGTLIRVFDTKSKEMVKEVRRGSKQARIYSIAFSDDSNFLACSSDTGTIHVFSLVEKTHNRTSSFSFVGGYIANIFNSEWSFGEYRGGEDGLANIPTLVSFAPRKAEDDQTVSVNVLTARGEIITLTFDVSGAQQTSPTSVQKRSFLANNSNNE</sequence>
<dbReference type="GeneID" id="68105943"/>
<dbReference type="Proteomes" id="UP000816034">
    <property type="component" value="Unassembled WGS sequence"/>
</dbReference>
<keyword evidence="2" id="KW-0677">Repeat</keyword>
<dbReference type="InterPro" id="IPR036322">
    <property type="entry name" value="WD40_repeat_dom_sf"/>
</dbReference>
<protein>
    <submittedName>
        <fullName evidence="4">Uncharacterized protein</fullName>
    </submittedName>
</protein>
<gene>
    <name evidence="4" type="ORF">C9374_013490</name>
</gene>
<keyword evidence="1" id="KW-0853">WD repeat</keyword>
<evidence type="ECO:0000256" key="2">
    <source>
        <dbReference type="ARBA" id="ARBA00022737"/>
    </source>
</evidence>
<evidence type="ECO:0000256" key="1">
    <source>
        <dbReference type="ARBA" id="ARBA00022574"/>
    </source>
</evidence>
<dbReference type="InterPro" id="IPR015943">
    <property type="entry name" value="WD40/YVTN_repeat-like_dom_sf"/>
</dbReference>
<dbReference type="PANTHER" id="PTHR11227">
    <property type="entry name" value="WD-REPEAT PROTEIN INTERACTING WITH PHOSPHOINOSIDES WIPI -RELATED"/>
    <property type="match status" value="1"/>
</dbReference>
<organism evidence="4 5">
    <name type="scientific">Naegleria lovaniensis</name>
    <name type="common">Amoeba</name>
    <dbReference type="NCBI Taxonomy" id="51637"/>
    <lineage>
        <taxon>Eukaryota</taxon>
        <taxon>Discoba</taxon>
        <taxon>Heterolobosea</taxon>
        <taxon>Tetramitia</taxon>
        <taxon>Eutetramitia</taxon>
        <taxon>Vahlkampfiidae</taxon>
        <taxon>Naegleria</taxon>
    </lineage>
</organism>
<reference evidence="4 5" key="1">
    <citation type="journal article" date="2018" name="BMC Genomics">
        <title>The genome of Naegleria lovaniensis, the basis for a comparative approach to unravel pathogenicity factors of the human pathogenic amoeba N. fowleri.</title>
        <authorList>
            <person name="Liechti N."/>
            <person name="Schurch N."/>
            <person name="Bruggmann R."/>
            <person name="Wittwer M."/>
        </authorList>
    </citation>
    <scope>NUCLEOTIDE SEQUENCE [LARGE SCALE GENOMIC DNA]</scope>
    <source>
        <strain evidence="4 5">ATCC 30569</strain>
    </source>
</reference>
<comment type="caution">
    <text evidence="4">The sequence shown here is derived from an EMBL/GenBank/DDBJ whole genome shotgun (WGS) entry which is preliminary data.</text>
</comment>
<name>A0AA88KVN8_NAELO</name>
<dbReference type="SUPFAM" id="SSF50978">
    <property type="entry name" value="WD40 repeat-like"/>
    <property type="match status" value="1"/>
</dbReference>
<dbReference type="InterPro" id="IPR001680">
    <property type="entry name" value="WD40_rpt"/>
</dbReference>
<dbReference type="InterPro" id="IPR048720">
    <property type="entry name" value="PROPPIN"/>
</dbReference>
<dbReference type="Gene3D" id="2.130.10.10">
    <property type="entry name" value="YVTN repeat-like/Quinoprotein amine dehydrogenase"/>
    <property type="match status" value="1"/>
</dbReference>
<evidence type="ECO:0000313" key="5">
    <source>
        <dbReference type="Proteomes" id="UP000816034"/>
    </source>
</evidence>
<evidence type="ECO:0000313" key="4">
    <source>
        <dbReference type="EMBL" id="KAG2392005.1"/>
    </source>
</evidence>
<dbReference type="Pfam" id="PF21032">
    <property type="entry name" value="PROPPIN"/>
    <property type="match status" value="1"/>
</dbReference>
<evidence type="ECO:0000256" key="3">
    <source>
        <dbReference type="ARBA" id="ARBA00025740"/>
    </source>
</evidence>
<dbReference type="EMBL" id="PYSW02000006">
    <property type="protein sequence ID" value="KAG2392005.1"/>
    <property type="molecule type" value="Genomic_DNA"/>
</dbReference>
<comment type="similarity">
    <text evidence="3">Belongs to the WD repeat PROPPIN family.</text>
</comment>
<dbReference type="SMART" id="SM00320">
    <property type="entry name" value="WD40"/>
    <property type="match status" value="3"/>
</dbReference>
<dbReference type="GO" id="GO:0005737">
    <property type="term" value="C:cytoplasm"/>
    <property type="evidence" value="ECO:0007669"/>
    <property type="project" value="UniProtKB-ARBA"/>
</dbReference>
<accession>A0AA88KVN8</accession>
<dbReference type="RefSeq" id="XP_044553899.1">
    <property type="nucleotide sequence ID" value="XM_044689372.1"/>
</dbReference>
<keyword evidence="5" id="KW-1185">Reference proteome</keyword>
<proteinExistence type="inferred from homology"/>